<sequence>MESSLHLFLICDVSYKVWCVILKWLGFSLVIHRDIVNQFWHFQRDLQRLKIDRLWGQLYGLLSYGLYGWQGMLVNHSLATFCQTVSQIRYYAWGNIANNCMANVTGWSVG</sequence>
<dbReference type="AlphaFoldDB" id="A0A0B2SRJ3"/>
<reference evidence="1" key="1">
    <citation type="submission" date="2014-07" db="EMBL/GenBank/DDBJ databases">
        <title>Identification of a novel salt tolerance gene in wild soybean by whole-genome sequencing.</title>
        <authorList>
            <person name="Lam H.-M."/>
            <person name="Qi X."/>
            <person name="Li M.-W."/>
            <person name="Liu X."/>
            <person name="Xie M."/>
            <person name="Ni M."/>
            <person name="Xu X."/>
        </authorList>
    </citation>
    <scope>NUCLEOTIDE SEQUENCE [LARGE SCALE GENOMIC DNA]</scope>
    <source>
        <tissue evidence="1">Root</tissue>
    </source>
</reference>
<proteinExistence type="predicted"/>
<name>A0A0B2SRJ3_GLYSO</name>
<organism evidence="1">
    <name type="scientific">Glycine soja</name>
    <name type="common">Wild soybean</name>
    <dbReference type="NCBI Taxonomy" id="3848"/>
    <lineage>
        <taxon>Eukaryota</taxon>
        <taxon>Viridiplantae</taxon>
        <taxon>Streptophyta</taxon>
        <taxon>Embryophyta</taxon>
        <taxon>Tracheophyta</taxon>
        <taxon>Spermatophyta</taxon>
        <taxon>Magnoliopsida</taxon>
        <taxon>eudicotyledons</taxon>
        <taxon>Gunneridae</taxon>
        <taxon>Pentapetalae</taxon>
        <taxon>rosids</taxon>
        <taxon>fabids</taxon>
        <taxon>Fabales</taxon>
        <taxon>Fabaceae</taxon>
        <taxon>Papilionoideae</taxon>
        <taxon>50 kb inversion clade</taxon>
        <taxon>NPAAA clade</taxon>
        <taxon>indigoferoid/millettioid clade</taxon>
        <taxon>Phaseoleae</taxon>
        <taxon>Glycine</taxon>
        <taxon>Glycine subgen. Soja</taxon>
    </lineage>
</organism>
<gene>
    <name evidence="1" type="ORF">glysoja_047094</name>
</gene>
<evidence type="ECO:0000313" key="1">
    <source>
        <dbReference type="EMBL" id="KHN47508.1"/>
    </source>
</evidence>
<accession>A0A0B2SRJ3</accession>
<dbReference type="Proteomes" id="UP000053555">
    <property type="component" value="Unassembled WGS sequence"/>
</dbReference>
<dbReference type="EMBL" id="KN640629">
    <property type="protein sequence ID" value="KHN47508.1"/>
    <property type="molecule type" value="Genomic_DNA"/>
</dbReference>
<protein>
    <submittedName>
        <fullName evidence="1">Uncharacterized protein</fullName>
    </submittedName>
</protein>